<reference evidence="16 17" key="1">
    <citation type="submission" date="2016-10" db="EMBL/GenBank/DDBJ databases">
        <authorList>
            <person name="de Groot N.N."/>
        </authorList>
    </citation>
    <scope>NUCLEOTIDE SEQUENCE [LARGE SCALE GENOMIC DNA]</scope>
    <source>
        <strain evidence="16 17">Nl18</strain>
    </source>
</reference>
<evidence type="ECO:0000259" key="14">
    <source>
        <dbReference type="PROSITE" id="PS50851"/>
    </source>
</evidence>
<dbReference type="PROSITE" id="PS50110">
    <property type="entry name" value="RESPONSE_REGULATORY"/>
    <property type="match status" value="1"/>
</dbReference>
<dbReference type="GO" id="GO:0006935">
    <property type="term" value="P:chemotaxis"/>
    <property type="evidence" value="ECO:0007669"/>
    <property type="project" value="InterPro"/>
</dbReference>
<evidence type="ECO:0000256" key="7">
    <source>
        <dbReference type="ARBA" id="ARBA00023012"/>
    </source>
</evidence>
<dbReference type="SMART" id="SM01231">
    <property type="entry name" value="H-kinase_dim"/>
    <property type="match status" value="1"/>
</dbReference>
<evidence type="ECO:0000313" key="17">
    <source>
        <dbReference type="Proteomes" id="UP000183898"/>
    </source>
</evidence>
<dbReference type="Pfam" id="PF02518">
    <property type="entry name" value="HATPase_c"/>
    <property type="match status" value="1"/>
</dbReference>
<dbReference type="InterPro" id="IPR004105">
    <property type="entry name" value="CheA-like_dim"/>
</dbReference>
<dbReference type="InterPro" id="IPR036641">
    <property type="entry name" value="HPT_dom_sf"/>
</dbReference>
<dbReference type="InterPro" id="IPR011006">
    <property type="entry name" value="CheY-like_superfamily"/>
</dbReference>
<dbReference type="InterPro" id="IPR036061">
    <property type="entry name" value="CheW-like_dom_sf"/>
</dbReference>
<dbReference type="SMART" id="SM00448">
    <property type="entry name" value="REC"/>
    <property type="match status" value="1"/>
</dbReference>
<dbReference type="GO" id="GO:0005737">
    <property type="term" value="C:cytoplasm"/>
    <property type="evidence" value="ECO:0007669"/>
    <property type="project" value="InterPro"/>
</dbReference>
<evidence type="ECO:0000256" key="8">
    <source>
        <dbReference type="ARBA" id="ARBA00035100"/>
    </source>
</evidence>
<dbReference type="Pfam" id="PF01584">
    <property type="entry name" value="CheW"/>
    <property type="match status" value="1"/>
</dbReference>
<dbReference type="RefSeq" id="WP_074744422.1">
    <property type="nucleotide sequence ID" value="NZ_FOCT01000002.1"/>
</dbReference>
<dbReference type="SMART" id="SM00387">
    <property type="entry name" value="HATPase_c"/>
    <property type="match status" value="1"/>
</dbReference>
<dbReference type="PROSITE" id="PS50894">
    <property type="entry name" value="HPT"/>
    <property type="match status" value="1"/>
</dbReference>
<dbReference type="InterPro" id="IPR004358">
    <property type="entry name" value="Sig_transdc_His_kin-like_C"/>
</dbReference>
<dbReference type="Gene3D" id="3.40.50.2300">
    <property type="match status" value="1"/>
</dbReference>
<dbReference type="PROSITE" id="PS50851">
    <property type="entry name" value="CHEW"/>
    <property type="match status" value="1"/>
</dbReference>
<proteinExistence type="predicted"/>
<evidence type="ECO:0000256" key="10">
    <source>
        <dbReference type="PROSITE-ProRule" id="PRU00169"/>
    </source>
</evidence>
<dbReference type="Gene3D" id="3.30.565.10">
    <property type="entry name" value="Histidine kinase-like ATPase, C-terminal domain"/>
    <property type="match status" value="1"/>
</dbReference>
<dbReference type="SUPFAM" id="SSF47226">
    <property type="entry name" value="Histidine-containing phosphotransfer domain, HPT domain"/>
    <property type="match status" value="1"/>
</dbReference>
<organism evidence="16 17">
    <name type="scientific">Nitrosospira multiformis</name>
    <dbReference type="NCBI Taxonomy" id="1231"/>
    <lineage>
        <taxon>Bacteria</taxon>
        <taxon>Pseudomonadati</taxon>
        <taxon>Pseudomonadota</taxon>
        <taxon>Betaproteobacteria</taxon>
        <taxon>Nitrosomonadales</taxon>
        <taxon>Nitrosomonadaceae</taxon>
        <taxon>Nitrosospira</taxon>
    </lineage>
</organism>
<comment type="function">
    <text evidence="8">Involved in the transmission of sensory signals from the chemoreceptors to the flagellar motors. CheA is autophosphorylated; it can transfer its phosphate group to either CheB or CheY.</text>
</comment>
<keyword evidence="6 16" id="KW-0418">Kinase</keyword>
<dbReference type="InterPro" id="IPR003594">
    <property type="entry name" value="HATPase_dom"/>
</dbReference>
<dbReference type="Proteomes" id="UP000183898">
    <property type="component" value="Unassembled WGS sequence"/>
</dbReference>
<accession>A0A1H8DMS4</accession>
<feature type="domain" description="Histidine kinase" evidence="12">
    <location>
        <begin position="244"/>
        <end position="497"/>
    </location>
</feature>
<protein>
    <recommendedName>
        <fullName evidence="3">Chemotaxis protein CheA</fullName>
        <ecNumber evidence="2">2.7.13.3</ecNumber>
    </recommendedName>
</protein>
<keyword evidence="4 10" id="KW-0597">Phosphoprotein</keyword>
<dbReference type="SUPFAM" id="SSF55874">
    <property type="entry name" value="ATPase domain of HSP90 chaperone/DNA topoisomerase II/histidine kinase"/>
    <property type="match status" value="1"/>
</dbReference>
<feature type="region of interest" description="Disordered" evidence="11">
    <location>
        <begin position="134"/>
        <end position="161"/>
    </location>
</feature>
<dbReference type="Pfam" id="PF00072">
    <property type="entry name" value="Response_reg"/>
    <property type="match status" value="1"/>
</dbReference>
<evidence type="ECO:0000256" key="11">
    <source>
        <dbReference type="SAM" id="MobiDB-lite"/>
    </source>
</evidence>
<evidence type="ECO:0000313" key="16">
    <source>
        <dbReference type="EMBL" id="SEN08592.1"/>
    </source>
</evidence>
<feature type="compositionally biased region" description="Low complexity" evidence="11">
    <location>
        <begin position="145"/>
        <end position="161"/>
    </location>
</feature>
<dbReference type="Gene3D" id="1.20.120.160">
    <property type="entry name" value="HPT domain"/>
    <property type="match status" value="1"/>
</dbReference>
<evidence type="ECO:0000259" key="15">
    <source>
        <dbReference type="PROSITE" id="PS50894"/>
    </source>
</evidence>
<evidence type="ECO:0000256" key="4">
    <source>
        <dbReference type="ARBA" id="ARBA00022553"/>
    </source>
</evidence>
<dbReference type="Pfam" id="PF01627">
    <property type="entry name" value="Hpt"/>
    <property type="match status" value="1"/>
</dbReference>
<dbReference type="CDD" id="cd00088">
    <property type="entry name" value="HPT"/>
    <property type="match status" value="1"/>
</dbReference>
<dbReference type="SMART" id="SM00260">
    <property type="entry name" value="CheW"/>
    <property type="match status" value="1"/>
</dbReference>
<evidence type="ECO:0000256" key="3">
    <source>
        <dbReference type="ARBA" id="ARBA00021495"/>
    </source>
</evidence>
<feature type="domain" description="Response regulatory" evidence="13">
    <location>
        <begin position="660"/>
        <end position="776"/>
    </location>
</feature>
<evidence type="ECO:0000259" key="12">
    <source>
        <dbReference type="PROSITE" id="PS50109"/>
    </source>
</evidence>
<dbReference type="AlphaFoldDB" id="A0A1H8DMS4"/>
<dbReference type="InterPro" id="IPR001789">
    <property type="entry name" value="Sig_transdc_resp-reg_receiver"/>
</dbReference>
<comment type="catalytic activity">
    <reaction evidence="1">
        <text>ATP + protein L-histidine = ADP + protein N-phospho-L-histidine.</text>
        <dbReference type="EC" id="2.7.13.3"/>
    </reaction>
</comment>
<feature type="modified residue" description="4-aspartylphosphate" evidence="10">
    <location>
        <position position="709"/>
    </location>
</feature>
<feature type="modified residue" description="Phosphohistidine" evidence="9">
    <location>
        <position position="55"/>
    </location>
</feature>
<evidence type="ECO:0000259" key="13">
    <source>
        <dbReference type="PROSITE" id="PS50110"/>
    </source>
</evidence>
<keyword evidence="5" id="KW-0808">Transferase</keyword>
<gene>
    <name evidence="16" type="ORF">SAMN05216404_102317</name>
</gene>
<dbReference type="PROSITE" id="PS50109">
    <property type="entry name" value="HIS_KIN"/>
    <property type="match status" value="1"/>
</dbReference>
<keyword evidence="7" id="KW-0902">Two-component regulatory system</keyword>
<dbReference type="InterPro" id="IPR008207">
    <property type="entry name" value="Sig_transdc_His_kin_Hpt_dom"/>
</dbReference>
<dbReference type="FunFam" id="3.30.565.10:FF:000016">
    <property type="entry name" value="Chemotaxis protein CheA, putative"/>
    <property type="match status" value="1"/>
</dbReference>
<evidence type="ECO:0000256" key="1">
    <source>
        <dbReference type="ARBA" id="ARBA00000085"/>
    </source>
</evidence>
<dbReference type="PANTHER" id="PTHR43395:SF1">
    <property type="entry name" value="CHEMOTAXIS PROTEIN CHEA"/>
    <property type="match status" value="1"/>
</dbReference>
<dbReference type="PRINTS" id="PR00344">
    <property type="entry name" value="BCTRLSENSOR"/>
</dbReference>
<dbReference type="InterPro" id="IPR051315">
    <property type="entry name" value="Bact_Chemotaxis_CheA"/>
</dbReference>
<evidence type="ECO:0000256" key="5">
    <source>
        <dbReference type="ARBA" id="ARBA00022679"/>
    </source>
</evidence>
<feature type="domain" description="CheW-like" evidence="14">
    <location>
        <begin position="499"/>
        <end position="636"/>
    </location>
</feature>
<dbReference type="Gene3D" id="2.30.30.40">
    <property type="entry name" value="SH3 Domains"/>
    <property type="match status" value="1"/>
</dbReference>
<dbReference type="PANTHER" id="PTHR43395">
    <property type="entry name" value="SENSOR HISTIDINE KINASE CHEA"/>
    <property type="match status" value="1"/>
</dbReference>
<dbReference type="InterPro" id="IPR036890">
    <property type="entry name" value="HATPase_C_sf"/>
</dbReference>
<dbReference type="EMBL" id="FOCT01000002">
    <property type="protein sequence ID" value="SEN08592.1"/>
    <property type="molecule type" value="Genomic_DNA"/>
</dbReference>
<dbReference type="SUPFAM" id="SSF50341">
    <property type="entry name" value="CheW-like"/>
    <property type="match status" value="1"/>
</dbReference>
<feature type="domain" description="HPt" evidence="15">
    <location>
        <begin position="5"/>
        <end position="112"/>
    </location>
</feature>
<sequence length="784" mass="85280">MPDKRDVLLERLLAMFRIEAEAHLKDISSGLLVLEGKSVDTPAFDIIENMLRCAHSLKGAARAVNFAQVEETCRSLENVFSALKDKSLAVSSSLIDRLLRTVDALGTLVSGEGSMAERQKLLLTTVTRQLDETLKSPIKEGRTGSSLSQAASPLSLLPPDESSVTRADVSAYLRTSTSSHASATIRVPTVKLEKVLRQVEELLLPCLTARQRAKELGEITTTLTAWKKQRLQIQSAVRIIDRELTSSLKDSPFRGQHGLPKLLKYLDGEPLQMKALEERLVRLQRTIEQDQRALAGMTDCLIQDVKEMQLLPFSTLLDILPRFSRELAREQGKSLELVVSGGEVEIDRHILEEMKDPLIHLVRNCIDHGIEQPAARLAKGKPSSGRITFACSQSDSGKAEIRVADDGGGINVGKLKAAAHKLGVMSEEEMEQLGESELLALIFRSGVTTSPLITDISGRGLGLAIVREKVEALGGSIKVKSSTDTGTAFHILLPLTLTNTRGVLVHAGGQLFVIPSSSVERVVRIAKNEIQTVKNRETILVDEQPVSLVRLNDILELARNSAEMEPTHYLRGIVLSSGLGRVAFLVEEVLGEQEVVIKALLPPLKRVRNVAGVSMLGTGRVVPVLNVPDLLKSAVKASSATFISTQDSSAEKQGTSSKHSILVVDDSITARTLLKHILESAGYRVTTAVDGVEGYTALKTGAYSLVVSDVEMPRMDGFALTAKIRADKQLATLPVVLVTALDSRDHRERGIDVGANAYIVKSRFDQSNLLEATRRLISISSINP</sequence>
<dbReference type="InterPro" id="IPR005467">
    <property type="entry name" value="His_kinase_dom"/>
</dbReference>
<evidence type="ECO:0000256" key="2">
    <source>
        <dbReference type="ARBA" id="ARBA00012438"/>
    </source>
</evidence>
<evidence type="ECO:0000256" key="6">
    <source>
        <dbReference type="ARBA" id="ARBA00022777"/>
    </source>
</evidence>
<dbReference type="SUPFAM" id="SSF52172">
    <property type="entry name" value="CheY-like"/>
    <property type="match status" value="1"/>
</dbReference>
<name>A0A1H8DMS4_9PROT</name>
<dbReference type="GO" id="GO:0000155">
    <property type="term" value="F:phosphorelay sensor kinase activity"/>
    <property type="evidence" value="ECO:0007669"/>
    <property type="project" value="InterPro"/>
</dbReference>
<evidence type="ECO:0000256" key="9">
    <source>
        <dbReference type="PROSITE-ProRule" id="PRU00110"/>
    </source>
</evidence>
<dbReference type="InterPro" id="IPR002545">
    <property type="entry name" value="CheW-lke_dom"/>
</dbReference>
<dbReference type="EC" id="2.7.13.3" evidence="2"/>
<dbReference type="SMART" id="SM00073">
    <property type="entry name" value="HPT"/>
    <property type="match status" value="1"/>
</dbReference>